<dbReference type="GO" id="GO:0005829">
    <property type="term" value="C:cytosol"/>
    <property type="evidence" value="ECO:0007669"/>
    <property type="project" value="TreeGrafter"/>
</dbReference>
<dbReference type="Proteomes" id="UP001362899">
    <property type="component" value="Unassembled WGS sequence"/>
</dbReference>
<keyword evidence="2" id="KW-0819">tRNA processing</keyword>
<dbReference type="InterPro" id="IPR019442">
    <property type="entry name" value="THADA/TRM732_DUF2428"/>
</dbReference>
<dbReference type="SUPFAM" id="SSF48371">
    <property type="entry name" value="ARM repeat"/>
    <property type="match status" value="1"/>
</dbReference>
<evidence type="ECO:0000256" key="2">
    <source>
        <dbReference type="ARBA" id="ARBA00022694"/>
    </source>
</evidence>
<dbReference type="Pfam" id="PF25150">
    <property type="entry name" value="TPR_Trm732"/>
    <property type="match status" value="1"/>
</dbReference>
<organism evidence="6 7">
    <name type="scientific">Starmerella bacillaris</name>
    <name type="common">Yeast</name>
    <name type="synonym">Candida zemplinina</name>
    <dbReference type="NCBI Taxonomy" id="1247836"/>
    <lineage>
        <taxon>Eukaryota</taxon>
        <taxon>Fungi</taxon>
        <taxon>Dikarya</taxon>
        <taxon>Ascomycota</taxon>
        <taxon>Saccharomycotina</taxon>
        <taxon>Dipodascomycetes</taxon>
        <taxon>Dipodascales</taxon>
        <taxon>Trichomonascaceae</taxon>
        <taxon>Starmerella</taxon>
    </lineage>
</organism>
<comment type="caution">
    <text evidence="6">The sequence shown here is derived from an EMBL/GenBank/DDBJ whole genome shotgun (WGS) entry which is preliminary data.</text>
</comment>
<dbReference type="InterPro" id="IPR056843">
    <property type="entry name" value="THADA-like_TPR"/>
</dbReference>
<gene>
    <name evidence="6" type="ORF">DASB73_011110</name>
</gene>
<reference evidence="6 7" key="1">
    <citation type="journal article" date="2023" name="Elife">
        <title>Identification of key yeast species and microbe-microbe interactions impacting larval growth of Drosophila in the wild.</title>
        <authorList>
            <person name="Mure A."/>
            <person name="Sugiura Y."/>
            <person name="Maeda R."/>
            <person name="Honda K."/>
            <person name="Sakurai N."/>
            <person name="Takahashi Y."/>
            <person name="Watada M."/>
            <person name="Katoh T."/>
            <person name="Gotoh A."/>
            <person name="Gotoh Y."/>
            <person name="Taniguchi I."/>
            <person name="Nakamura K."/>
            <person name="Hayashi T."/>
            <person name="Katayama T."/>
            <person name="Uemura T."/>
            <person name="Hattori Y."/>
        </authorList>
    </citation>
    <scope>NUCLEOTIDE SEQUENCE [LARGE SCALE GENOMIC DNA]</scope>
    <source>
        <strain evidence="6 7">SB-73</strain>
    </source>
</reference>
<protein>
    <submittedName>
        <fullName evidence="6">tRNA methylation protein</fullName>
    </submittedName>
</protein>
<dbReference type="PANTHER" id="PTHR14387">
    <property type="entry name" value="THADA/DEATH RECEPTOR INTERACTING PROTEIN"/>
    <property type="match status" value="1"/>
</dbReference>
<dbReference type="Pfam" id="PF10350">
    <property type="entry name" value="DUF2428"/>
    <property type="match status" value="1"/>
</dbReference>
<evidence type="ECO:0000259" key="5">
    <source>
        <dbReference type="Pfam" id="PF25151"/>
    </source>
</evidence>
<name>A0AAV5RGA2_STABA</name>
<evidence type="ECO:0000313" key="7">
    <source>
        <dbReference type="Proteomes" id="UP001362899"/>
    </source>
</evidence>
<evidence type="ECO:0000259" key="4">
    <source>
        <dbReference type="Pfam" id="PF25150"/>
    </source>
</evidence>
<keyword evidence="7" id="KW-1185">Reference proteome</keyword>
<dbReference type="EMBL" id="BTGC01000003">
    <property type="protein sequence ID" value="GMM50153.1"/>
    <property type="molecule type" value="Genomic_DNA"/>
</dbReference>
<dbReference type="Pfam" id="PF25151">
    <property type="entry name" value="TPR_Trm732_C"/>
    <property type="match status" value="1"/>
</dbReference>
<dbReference type="Gene3D" id="1.25.10.10">
    <property type="entry name" value="Leucine-rich Repeat Variant"/>
    <property type="match status" value="2"/>
</dbReference>
<dbReference type="InterPro" id="IPR051954">
    <property type="entry name" value="tRNA_methyltransferase_THADA"/>
</dbReference>
<dbReference type="InterPro" id="IPR011989">
    <property type="entry name" value="ARM-like"/>
</dbReference>
<dbReference type="GO" id="GO:0030488">
    <property type="term" value="P:tRNA methylation"/>
    <property type="evidence" value="ECO:0007669"/>
    <property type="project" value="TreeGrafter"/>
</dbReference>
<feature type="domain" description="DUF2428" evidence="3">
    <location>
        <begin position="469"/>
        <end position="638"/>
    </location>
</feature>
<dbReference type="InterPro" id="IPR056842">
    <property type="entry name" value="THADA-like_TPR_C"/>
</dbReference>
<dbReference type="PANTHER" id="PTHR14387:SF0">
    <property type="entry name" value="DUF2428 DOMAIN-CONTAINING PROTEIN"/>
    <property type="match status" value="1"/>
</dbReference>
<dbReference type="InterPro" id="IPR016024">
    <property type="entry name" value="ARM-type_fold"/>
</dbReference>
<evidence type="ECO:0000259" key="3">
    <source>
        <dbReference type="Pfam" id="PF10350"/>
    </source>
</evidence>
<feature type="domain" description="tRNA (32-2'-O)-methyltransferase regulator THADA-like C-terminal TPR repeats region" evidence="5">
    <location>
        <begin position="641"/>
        <end position="769"/>
    </location>
</feature>
<feature type="domain" description="tRNA (32-2'-O)-methyltransferase regulator THADA-like TPR repeats region" evidence="4">
    <location>
        <begin position="154"/>
        <end position="331"/>
    </location>
</feature>
<dbReference type="AlphaFoldDB" id="A0AAV5RGA2"/>
<sequence length="1132" mass="126879">MQVSDLKSAEKLLSETQKHLKQGDIVDPVAIREYCLVCIQQGVIADQKYNLTLRKCVAELLKLDSSCIFEYVIAACSLAPGDWRAASAFLEVMAKFDAMKTVNCLPGSFLESAFVQLASQDDRSGLVGRFLAATLVQSEPKLIYDLVFPHLQGSSRMQIMTYFVTPMLKLRKNPVEFFAEFYPFFDEDSQVSILKAARGAGLDVAQSVHTSTAVAKALRSLDHRMMLNALELVCSSTRKLTAPIPPEVFVLLTNVMDNYLGLGEPRSRADAIASLRHLLDRVVKSKALNEPQFLVFLNSLHTWCMKSLRPGCPYRYQIMVMLILSCLKNYNLLDLTQLVRPLIGCVASGYNDIRECAISLMPTTNIDFRYKAFELVRGTRSSETGAQLLKYIGPSVKQEVISELSLALDDCLIDIEGVAAIKCIHGLITTLRLFAEDSDSVSAEEIGLYLDLCKKTWRICAPYSFQRPPRQVLDFCWKAVKEACELVAVLDFSKIVNENEDVEVLEMLCNLLTNTTHWGALAAVPAAFIKVGQYNGEYALGLARRSLESLESGGEIKETTRRSAGLPMLMQAALMIQFDPEFVEFIFRLAEKDDMEIAVHGMNCVKGILNDRDLTSKTNEYVERALKLAMARFDSAEWPLRNCAAMLFSTLLRRIFGPKNTPVLAPSFFHDHRSIHNELVVMLGKSSVESELHSVYPALALLTRMRPNCKDTYLQSLLGDVVKLLGSRNWQVRAMAAQAMIAISLDKKGTGLSLIRLMSLEDQNQLHGLAVAAAGLLKDTYCDDAMDKVKKLVIHNPCLETNISLYALYTQFRQERLVDFKVLTALHKTGLNPSIDVFEGMQSKYDVNTRTLMEYANRAGVLRQLPLNCWTLKLAKAVLEYNHPPDVHALSFKIELKSTELHKLAISYALDTSKAMSVRHAAVEYACAKNQRFTEEEWYSLMELLSGFAESDDIECKNCAVTAMSKLSNNQQKLVTKNNEPLCYSLLRLLSDDDEGVRKHSALLLTCLGECNTGCEKLVASKISREFMALKLVENLYKDAVFARDAFLGADLFLVERDGQYRDEIRGLEILQEYCFTARELTPEEFSYINNAVTETMKLLSTLNFEDPFNAGDDPDLVLIKKRTETIAALIS</sequence>
<accession>A0AAV5RGA2</accession>
<evidence type="ECO:0000313" key="6">
    <source>
        <dbReference type="EMBL" id="GMM50153.1"/>
    </source>
</evidence>
<comment type="similarity">
    <text evidence="1">Belongs to the THADA family.</text>
</comment>
<proteinExistence type="inferred from homology"/>
<evidence type="ECO:0000256" key="1">
    <source>
        <dbReference type="ARBA" id="ARBA00010409"/>
    </source>
</evidence>